<dbReference type="PROSITE" id="PS50943">
    <property type="entry name" value="HTH_CROC1"/>
    <property type="match status" value="1"/>
</dbReference>
<accession>A0A0R1VT01</accession>
<dbReference type="GO" id="GO:0003677">
    <property type="term" value="F:DNA binding"/>
    <property type="evidence" value="ECO:0007669"/>
    <property type="project" value="InterPro"/>
</dbReference>
<dbReference type="RefSeq" id="WP_057871107.1">
    <property type="nucleotide sequence ID" value="NZ_AZGB01000009.1"/>
</dbReference>
<dbReference type="Gene3D" id="1.10.260.40">
    <property type="entry name" value="lambda repressor-like DNA-binding domains"/>
    <property type="match status" value="1"/>
</dbReference>
<proteinExistence type="predicted"/>
<organism evidence="2 3">
    <name type="scientific">Liquorilactobacillus ghanensis DSM 18630</name>
    <dbReference type="NCBI Taxonomy" id="1423750"/>
    <lineage>
        <taxon>Bacteria</taxon>
        <taxon>Bacillati</taxon>
        <taxon>Bacillota</taxon>
        <taxon>Bacilli</taxon>
        <taxon>Lactobacillales</taxon>
        <taxon>Lactobacillaceae</taxon>
        <taxon>Liquorilactobacillus</taxon>
    </lineage>
</organism>
<evidence type="ECO:0000259" key="1">
    <source>
        <dbReference type="PROSITE" id="PS50943"/>
    </source>
</evidence>
<gene>
    <name evidence="2" type="ORF">FC89_GL000313</name>
</gene>
<name>A0A0R1VT01_9LACO</name>
<reference evidence="2 3" key="1">
    <citation type="journal article" date="2015" name="Genome Announc.">
        <title>Expanding the biotechnology potential of lactobacilli through comparative genomics of 213 strains and associated genera.</title>
        <authorList>
            <person name="Sun Z."/>
            <person name="Harris H.M."/>
            <person name="McCann A."/>
            <person name="Guo C."/>
            <person name="Argimon S."/>
            <person name="Zhang W."/>
            <person name="Yang X."/>
            <person name="Jeffery I.B."/>
            <person name="Cooney J.C."/>
            <person name="Kagawa T.F."/>
            <person name="Liu W."/>
            <person name="Song Y."/>
            <person name="Salvetti E."/>
            <person name="Wrobel A."/>
            <person name="Rasinkangas P."/>
            <person name="Parkhill J."/>
            <person name="Rea M.C."/>
            <person name="O'Sullivan O."/>
            <person name="Ritari J."/>
            <person name="Douillard F.P."/>
            <person name="Paul Ross R."/>
            <person name="Yang R."/>
            <person name="Briner A.E."/>
            <person name="Felis G.E."/>
            <person name="de Vos W.M."/>
            <person name="Barrangou R."/>
            <person name="Klaenhammer T.R."/>
            <person name="Caufield P.W."/>
            <person name="Cui Y."/>
            <person name="Zhang H."/>
            <person name="O'Toole P.W."/>
        </authorList>
    </citation>
    <scope>NUCLEOTIDE SEQUENCE [LARGE SCALE GENOMIC DNA]</scope>
    <source>
        <strain evidence="2 3">DSM 18630</strain>
    </source>
</reference>
<dbReference type="GeneID" id="98318369"/>
<feature type="domain" description="HTH cro/C1-type" evidence="1">
    <location>
        <begin position="12"/>
        <end position="66"/>
    </location>
</feature>
<dbReference type="PATRIC" id="fig|1423750.3.peg.323"/>
<protein>
    <recommendedName>
        <fullName evidence="1">HTH cro/C1-type domain-containing protein</fullName>
    </recommendedName>
</protein>
<dbReference type="Proteomes" id="UP000051451">
    <property type="component" value="Unassembled WGS sequence"/>
</dbReference>
<dbReference type="AlphaFoldDB" id="A0A0R1VT01"/>
<dbReference type="InterPro" id="IPR010982">
    <property type="entry name" value="Lambda_DNA-bd_dom_sf"/>
</dbReference>
<comment type="caution">
    <text evidence="2">The sequence shown here is derived from an EMBL/GenBank/DDBJ whole genome shotgun (WGS) entry which is preliminary data.</text>
</comment>
<dbReference type="STRING" id="1423750.FC89_GL000313"/>
<dbReference type="SUPFAM" id="SSF47413">
    <property type="entry name" value="lambda repressor-like DNA-binding domains"/>
    <property type="match status" value="1"/>
</dbReference>
<dbReference type="InterPro" id="IPR001387">
    <property type="entry name" value="Cro/C1-type_HTH"/>
</dbReference>
<dbReference type="Pfam" id="PF01381">
    <property type="entry name" value="HTH_3"/>
    <property type="match status" value="1"/>
</dbReference>
<dbReference type="EMBL" id="AZGB01000009">
    <property type="protein sequence ID" value="KRM07003.1"/>
    <property type="molecule type" value="Genomic_DNA"/>
</dbReference>
<evidence type="ECO:0000313" key="3">
    <source>
        <dbReference type="Proteomes" id="UP000051451"/>
    </source>
</evidence>
<dbReference type="SMART" id="SM00530">
    <property type="entry name" value="HTH_XRE"/>
    <property type="match status" value="1"/>
</dbReference>
<evidence type="ECO:0000313" key="2">
    <source>
        <dbReference type="EMBL" id="KRM07003.1"/>
    </source>
</evidence>
<sequence length="68" mass="7542">MTAKIEPRDMSLKAARINAGYSQEELADLLGVSPKTISYWETGKVKIKPINLYGIAYVCKLNADLIRA</sequence>
<dbReference type="CDD" id="cd00093">
    <property type="entry name" value="HTH_XRE"/>
    <property type="match status" value="1"/>
</dbReference>
<keyword evidence="3" id="KW-1185">Reference proteome</keyword>